<feature type="domain" description="Histidine kinase/HSP90-like ATPase" evidence="2">
    <location>
        <begin position="19"/>
        <end position="122"/>
    </location>
</feature>
<dbReference type="GO" id="GO:0005524">
    <property type="term" value="F:ATP binding"/>
    <property type="evidence" value="ECO:0007669"/>
    <property type="project" value="UniProtKB-KW"/>
</dbReference>
<dbReference type="AlphaFoldDB" id="A0ABD5E4X2"/>
<keyword evidence="1" id="KW-0808">Transferase</keyword>
<dbReference type="InterPro" id="IPR036890">
    <property type="entry name" value="HATPase_C_sf"/>
</dbReference>
<dbReference type="PANTHER" id="PTHR35526:SF3">
    <property type="entry name" value="ANTI-SIGMA-F FACTOR RSBW"/>
    <property type="match status" value="1"/>
</dbReference>
<name>A0ABD5E4X2_9ACTN</name>
<accession>A0ABD5E4X2</accession>
<gene>
    <name evidence="3" type="ORF">RM574_09500</name>
</gene>
<evidence type="ECO:0000259" key="2">
    <source>
        <dbReference type="Pfam" id="PF13581"/>
    </source>
</evidence>
<keyword evidence="3" id="KW-0547">Nucleotide-binding</keyword>
<dbReference type="CDD" id="cd16936">
    <property type="entry name" value="HATPase_RsbW-like"/>
    <property type="match status" value="1"/>
</dbReference>
<evidence type="ECO:0000313" key="4">
    <source>
        <dbReference type="Proteomes" id="UP001183607"/>
    </source>
</evidence>
<sequence>MPATPRLLVLEGPHVSSAAAREAASGFVAGVCPWADVEAVVLVVAELVANASRHTEGPWRLSLWAYHGELRVGVEDTSSTPPVPRAPDLAGGGGFGWHLVQKLAGGVSVLPLPEGKRVEARWQRGGSEVA</sequence>
<dbReference type="Gene3D" id="3.30.565.10">
    <property type="entry name" value="Histidine kinase-like ATPase, C-terminal domain"/>
    <property type="match status" value="1"/>
</dbReference>
<dbReference type="EMBL" id="JAVRER010000010">
    <property type="protein sequence ID" value="MDT0415723.1"/>
    <property type="molecule type" value="Genomic_DNA"/>
</dbReference>
<dbReference type="GO" id="GO:0004674">
    <property type="term" value="F:protein serine/threonine kinase activity"/>
    <property type="evidence" value="ECO:0007669"/>
    <property type="project" value="UniProtKB-KW"/>
</dbReference>
<evidence type="ECO:0000256" key="1">
    <source>
        <dbReference type="ARBA" id="ARBA00022527"/>
    </source>
</evidence>
<comment type="caution">
    <text evidence="3">The sequence shown here is derived from an EMBL/GenBank/DDBJ whole genome shotgun (WGS) entry which is preliminary data.</text>
</comment>
<evidence type="ECO:0000313" key="3">
    <source>
        <dbReference type="EMBL" id="MDT0415723.1"/>
    </source>
</evidence>
<keyword evidence="3" id="KW-0067">ATP-binding</keyword>
<organism evidence="3 4">
    <name type="scientific">Streptomyces evansiae</name>
    <dbReference type="NCBI Taxonomy" id="3075535"/>
    <lineage>
        <taxon>Bacteria</taxon>
        <taxon>Bacillati</taxon>
        <taxon>Actinomycetota</taxon>
        <taxon>Actinomycetes</taxon>
        <taxon>Kitasatosporales</taxon>
        <taxon>Streptomycetaceae</taxon>
        <taxon>Streptomyces</taxon>
    </lineage>
</organism>
<dbReference type="Proteomes" id="UP001183607">
    <property type="component" value="Unassembled WGS sequence"/>
</dbReference>
<reference evidence="4" key="1">
    <citation type="submission" date="2023-07" db="EMBL/GenBank/DDBJ databases">
        <title>30 novel species of actinomycetes from the DSMZ collection.</title>
        <authorList>
            <person name="Nouioui I."/>
        </authorList>
    </citation>
    <scope>NUCLEOTIDE SEQUENCE [LARGE SCALE GENOMIC DNA]</scope>
    <source>
        <strain evidence="4">DSM 41982</strain>
    </source>
</reference>
<dbReference type="RefSeq" id="WP_007829370.1">
    <property type="nucleotide sequence ID" value="NZ_JAVRER010000010.1"/>
</dbReference>
<dbReference type="Pfam" id="PF13581">
    <property type="entry name" value="HATPase_c_2"/>
    <property type="match status" value="1"/>
</dbReference>
<proteinExistence type="predicted"/>
<protein>
    <submittedName>
        <fullName evidence="3">ATP-binding protein</fullName>
    </submittedName>
</protein>
<dbReference type="InterPro" id="IPR050267">
    <property type="entry name" value="Anti-sigma-factor_SerPK"/>
</dbReference>
<keyword evidence="1" id="KW-0418">Kinase</keyword>
<dbReference type="PANTHER" id="PTHR35526">
    <property type="entry name" value="ANTI-SIGMA-F FACTOR RSBW-RELATED"/>
    <property type="match status" value="1"/>
</dbReference>
<dbReference type="SUPFAM" id="SSF55874">
    <property type="entry name" value="ATPase domain of HSP90 chaperone/DNA topoisomerase II/histidine kinase"/>
    <property type="match status" value="1"/>
</dbReference>
<dbReference type="InterPro" id="IPR003594">
    <property type="entry name" value="HATPase_dom"/>
</dbReference>
<keyword evidence="1" id="KW-0723">Serine/threonine-protein kinase</keyword>